<dbReference type="InterPro" id="IPR036188">
    <property type="entry name" value="FAD/NAD-bd_sf"/>
</dbReference>
<evidence type="ECO:0000313" key="2">
    <source>
        <dbReference type="Proteomes" id="UP000054324"/>
    </source>
</evidence>
<keyword evidence="2" id="KW-1185">Reference proteome</keyword>
<dbReference type="Gene3D" id="3.50.50.60">
    <property type="entry name" value="FAD/NAD(P)-binding domain"/>
    <property type="match status" value="1"/>
</dbReference>
<dbReference type="EMBL" id="KL597097">
    <property type="protein sequence ID" value="KER20075.1"/>
    <property type="molecule type" value="Genomic_DNA"/>
</dbReference>
<name>A0A074ZA11_OPIVI</name>
<dbReference type="GeneID" id="20325464"/>
<dbReference type="CTD" id="20325464"/>
<dbReference type="AlphaFoldDB" id="A0A074ZA11"/>
<organism evidence="1 2">
    <name type="scientific">Opisthorchis viverrini</name>
    <name type="common">Southeast Asian liver fluke</name>
    <dbReference type="NCBI Taxonomy" id="6198"/>
    <lineage>
        <taxon>Eukaryota</taxon>
        <taxon>Metazoa</taxon>
        <taxon>Spiralia</taxon>
        <taxon>Lophotrochozoa</taxon>
        <taxon>Platyhelminthes</taxon>
        <taxon>Trematoda</taxon>
        <taxon>Digenea</taxon>
        <taxon>Opisthorchiida</taxon>
        <taxon>Opisthorchiata</taxon>
        <taxon>Opisthorchiidae</taxon>
        <taxon>Opisthorchis</taxon>
    </lineage>
</organism>
<dbReference type="KEGG" id="ovi:T265_11296"/>
<proteinExistence type="predicted"/>
<gene>
    <name evidence="1" type="ORF">T265_11296</name>
</gene>
<dbReference type="OrthoDB" id="6029at2759"/>
<sequence length="144" mass="15448">MIDCLLPLTGRGTELWPSSEVVSISVVPKSVPSPVTVRKGEKISFATLQTVAASEVVPQRVRLRIHRNAVEGDKVEDVDVDHVIIDTAIKPNTQTADSAGLEIDPVDGGFLVNADFEARAGILLLMMPHHIGTLFLDSGEGLNI</sequence>
<dbReference type="STRING" id="6198.A0A074ZA11"/>
<accession>A0A074ZA11</accession>
<dbReference type="RefSeq" id="XP_009176181.1">
    <property type="nucleotide sequence ID" value="XM_009177917.1"/>
</dbReference>
<evidence type="ECO:0000313" key="1">
    <source>
        <dbReference type="EMBL" id="KER20075.1"/>
    </source>
</evidence>
<dbReference type="Proteomes" id="UP000054324">
    <property type="component" value="Unassembled WGS sequence"/>
</dbReference>
<protein>
    <submittedName>
        <fullName evidence="1">Uncharacterized protein</fullName>
    </submittedName>
</protein>
<reference evidence="1 2" key="1">
    <citation type="submission" date="2013-11" db="EMBL/GenBank/DDBJ databases">
        <title>Opisthorchis viverrini - life in the bile duct.</title>
        <authorList>
            <person name="Young N.D."/>
            <person name="Nagarajan N."/>
            <person name="Lin S.J."/>
            <person name="Korhonen P.K."/>
            <person name="Jex A.R."/>
            <person name="Hall R.S."/>
            <person name="Safavi-Hemami H."/>
            <person name="Kaewkong W."/>
            <person name="Bertrand D."/>
            <person name="Gao S."/>
            <person name="Seet Q."/>
            <person name="Wongkham S."/>
            <person name="Teh B.T."/>
            <person name="Wongkham C."/>
            <person name="Intapan P.M."/>
            <person name="Maleewong W."/>
            <person name="Yang X."/>
            <person name="Hu M."/>
            <person name="Wang Z."/>
            <person name="Hofmann A."/>
            <person name="Sternberg P.W."/>
            <person name="Tan P."/>
            <person name="Wang J."/>
            <person name="Gasser R.B."/>
        </authorList>
    </citation>
    <scope>NUCLEOTIDE SEQUENCE [LARGE SCALE GENOMIC DNA]</scope>
</reference>